<dbReference type="AlphaFoldDB" id="A0AA96LD59"/>
<protein>
    <submittedName>
        <fullName evidence="4">Enhanced serine sensitivity protein SseB C-terminal domain-containing protein</fullName>
    </submittedName>
</protein>
<reference evidence="4 5" key="1">
    <citation type="submission" date="2022-02" db="EMBL/GenBank/DDBJ databases">
        <title>Paenibacillus sp. MBLB1776 Whole Genome Shotgun Sequencing.</title>
        <authorList>
            <person name="Hwang C.Y."/>
            <person name="Cho E.-S."/>
            <person name="Seo M.-J."/>
        </authorList>
    </citation>
    <scope>NUCLEOTIDE SEQUENCE [LARGE SCALE GENOMIC DNA]</scope>
    <source>
        <strain evidence="4 5">MBLB1776</strain>
    </source>
</reference>
<dbReference type="Pfam" id="PF14581">
    <property type="entry name" value="SseB_C"/>
    <property type="match status" value="1"/>
</dbReference>
<dbReference type="InterPro" id="IPR009839">
    <property type="entry name" value="SseB_N"/>
</dbReference>
<dbReference type="Proteomes" id="UP001305702">
    <property type="component" value="Chromosome"/>
</dbReference>
<dbReference type="Pfam" id="PF07179">
    <property type="entry name" value="SseB"/>
    <property type="match status" value="1"/>
</dbReference>
<feature type="compositionally biased region" description="Polar residues" evidence="1">
    <location>
        <begin position="336"/>
        <end position="345"/>
    </location>
</feature>
<name>A0AA96LD59_9BACL</name>
<dbReference type="RefSeq" id="WP_315605588.1">
    <property type="nucleotide sequence ID" value="NZ_CP130318.1"/>
</dbReference>
<keyword evidence="5" id="KW-1185">Reference proteome</keyword>
<proteinExistence type="predicted"/>
<dbReference type="EMBL" id="CP130318">
    <property type="protein sequence ID" value="WNQ11814.1"/>
    <property type="molecule type" value="Genomic_DNA"/>
</dbReference>
<evidence type="ECO:0000313" key="5">
    <source>
        <dbReference type="Proteomes" id="UP001305702"/>
    </source>
</evidence>
<evidence type="ECO:0000256" key="1">
    <source>
        <dbReference type="SAM" id="MobiDB-lite"/>
    </source>
</evidence>
<dbReference type="KEGG" id="paun:MJA45_01795"/>
<feature type="domain" description="SseB protein C-terminal" evidence="3">
    <location>
        <begin position="363"/>
        <end position="430"/>
    </location>
</feature>
<evidence type="ECO:0000313" key="4">
    <source>
        <dbReference type="EMBL" id="WNQ11814.1"/>
    </source>
</evidence>
<organism evidence="4 5">
    <name type="scientific">Paenibacillus aurantius</name>
    <dbReference type="NCBI Taxonomy" id="2918900"/>
    <lineage>
        <taxon>Bacteria</taxon>
        <taxon>Bacillati</taxon>
        <taxon>Bacillota</taxon>
        <taxon>Bacilli</taxon>
        <taxon>Bacillales</taxon>
        <taxon>Paenibacillaceae</taxon>
        <taxon>Paenibacillus</taxon>
    </lineage>
</organism>
<evidence type="ECO:0000259" key="3">
    <source>
        <dbReference type="Pfam" id="PF14581"/>
    </source>
</evidence>
<feature type="domain" description="SseB protein N-terminal" evidence="2">
    <location>
        <begin position="210"/>
        <end position="303"/>
    </location>
</feature>
<dbReference type="InterPro" id="IPR027945">
    <property type="entry name" value="SseB_C"/>
</dbReference>
<evidence type="ECO:0000259" key="2">
    <source>
        <dbReference type="Pfam" id="PF07179"/>
    </source>
</evidence>
<feature type="region of interest" description="Disordered" evidence="1">
    <location>
        <begin position="320"/>
        <end position="365"/>
    </location>
</feature>
<gene>
    <name evidence="4" type="ORF">MJA45_01795</name>
</gene>
<accession>A0AA96LD59</accession>
<sequence>MDERRQEELVRMVKREAGITPEECSGRDLQELIFLIHSAKSPQTQEALTQEERKRRIRILMDAVKDKLLQAEELSIAYDVHTRYPYLDVNGRVWIFSKEAYAREAQDYYLQQLIQLDMKRMDKGQLTGVLATLHLLGMEKVLVDNGKFHVEISRDELLPPPDWSATPRINIPVTNPKLQHAMILFFQNLYSKSNNEGKKQQLQVWEGLMIEEVLRASYLVPMRLIEKEPAIPDEQGIKTIQAGTTLQFATIRGEDQVEWLPAFTDWTEFEKSYDKTIWGGNVVSYEDLVALSEGMGGIVINVRGIAFRIHDKNKKAIGAYRTEKADSRSGGGPKQEGQSGTNRTGGESGQGAASPGNQPGASREDPEKLIEAVKAYMKKQKRIHKAYLKLGTQDGRQSVLIVVDYEGSREDLFQGIVEAASPYLQGRALEVKGLADGALNPEEGLRLFYKRKRFGLF</sequence>